<dbReference type="PANTHER" id="PTHR43856">
    <property type="entry name" value="CARDIOLIPIN HYDROLASE"/>
    <property type="match status" value="1"/>
</dbReference>
<dbReference type="Pfam" id="PF13091">
    <property type="entry name" value="PLDc_2"/>
    <property type="match status" value="2"/>
</dbReference>
<dbReference type="EMBL" id="CP009438">
    <property type="protein sequence ID" value="AIS02379.1"/>
    <property type="molecule type" value="Genomic_DNA"/>
</dbReference>
<dbReference type="EC" id="3.1.4.4" evidence="3"/>
<evidence type="ECO:0000256" key="6">
    <source>
        <dbReference type="ARBA" id="ARBA00023098"/>
    </source>
</evidence>
<feature type="signal peptide" evidence="7">
    <location>
        <begin position="1"/>
        <end position="21"/>
    </location>
</feature>
<comment type="similarity">
    <text evidence="2">Belongs to the phospholipase D family.</text>
</comment>
<evidence type="ECO:0000256" key="5">
    <source>
        <dbReference type="ARBA" id="ARBA00022963"/>
    </source>
</evidence>
<dbReference type="AlphaFoldDB" id="A0A089XGI8"/>
<proteinExistence type="inferred from homology"/>
<dbReference type="HOGENOM" id="CLU_047394_1_0_11"/>
<dbReference type="Proteomes" id="UP000029482">
    <property type="component" value="Chromosome"/>
</dbReference>
<dbReference type="GO" id="GO:0016042">
    <property type="term" value="P:lipid catabolic process"/>
    <property type="evidence" value="ECO:0007669"/>
    <property type="project" value="UniProtKB-KW"/>
</dbReference>
<keyword evidence="7" id="KW-0732">Signal</keyword>
<keyword evidence="10" id="KW-1185">Reference proteome</keyword>
<evidence type="ECO:0000313" key="10">
    <source>
        <dbReference type="Proteomes" id="UP000029482"/>
    </source>
</evidence>
<keyword evidence="6" id="KW-0443">Lipid metabolism</keyword>
<evidence type="ECO:0000259" key="8">
    <source>
        <dbReference type="Pfam" id="PF13091"/>
    </source>
</evidence>
<evidence type="ECO:0000256" key="3">
    <source>
        <dbReference type="ARBA" id="ARBA00012027"/>
    </source>
</evidence>
<organism evidence="9 10">
    <name type="scientific">Streptomyces glaucescens</name>
    <dbReference type="NCBI Taxonomy" id="1907"/>
    <lineage>
        <taxon>Bacteria</taxon>
        <taxon>Bacillati</taxon>
        <taxon>Actinomycetota</taxon>
        <taxon>Actinomycetes</taxon>
        <taxon>Kitasatosporales</taxon>
        <taxon>Streptomycetaceae</taxon>
        <taxon>Streptomyces</taxon>
    </lineage>
</organism>
<dbReference type="STRING" id="1907.SGLAU_32225"/>
<keyword evidence="4" id="KW-0378">Hydrolase</keyword>
<feature type="domain" description="Phospholipase D-like" evidence="8">
    <location>
        <begin position="63"/>
        <end position="208"/>
    </location>
</feature>
<dbReference type="RefSeq" id="WP_052414013.1">
    <property type="nucleotide sequence ID" value="NZ_CP009438.1"/>
</dbReference>
<evidence type="ECO:0000256" key="4">
    <source>
        <dbReference type="ARBA" id="ARBA00022801"/>
    </source>
</evidence>
<dbReference type="SUPFAM" id="SSF56024">
    <property type="entry name" value="Phospholipase D/nuclease"/>
    <property type="match status" value="2"/>
</dbReference>
<gene>
    <name evidence="9" type="ORF">SGLAU_32225</name>
</gene>
<comment type="catalytic activity">
    <reaction evidence="1">
        <text>a 1,2-diacyl-sn-glycero-3-phosphocholine + H2O = a 1,2-diacyl-sn-glycero-3-phosphate + choline + H(+)</text>
        <dbReference type="Rhea" id="RHEA:14445"/>
        <dbReference type="ChEBI" id="CHEBI:15354"/>
        <dbReference type="ChEBI" id="CHEBI:15377"/>
        <dbReference type="ChEBI" id="CHEBI:15378"/>
        <dbReference type="ChEBI" id="CHEBI:57643"/>
        <dbReference type="ChEBI" id="CHEBI:58608"/>
        <dbReference type="EC" id="3.1.4.4"/>
    </reaction>
</comment>
<sequence>MHSHRRSWLLGLVVALTAVLAAPTPAAAVTVTPGAIFNDPAGTAADQNRIRDHLVSLIGDAPAGSSVRMAMYTFTDGPVRDALIAAKNRGVSVHVILDHFSSETVTAGGELETLRTALGTDRTQPSWLLDCGRNRGCIGTRPLSKSDGSPDYPINHNKFVLFSHTGGADNVVVQTSFNLTTHQRERLHNNAVTLVDKGLYDIYRAYFDDQVSHAAGAGLSHYYKTPISTTNPAYKAYFFPRKETSGTTYQTDASTDMVKLILDKVNCAAGSEVRIAANLFYRTHIADKMVSMVDAGCSVILAHDSDPNGGGNGVNSMGRTVEGILSGQLTQRVECWETPPAGRTGNIGLHSKYLLVNGTYEGVAGKKIVWTGSHNYSYQALRSNDETLLKIDNAAVFDQYKANHVQLMSYCAGS</sequence>
<evidence type="ECO:0000256" key="2">
    <source>
        <dbReference type="ARBA" id="ARBA00008664"/>
    </source>
</evidence>
<reference evidence="10" key="1">
    <citation type="journal article" date="2015" name="J. Biotechnol.">
        <title>Complete genome sequence of the actinobacterium Streptomyces glaucescens GLA.O (DSM 40922) consisting of a linear chromosome and one linear plasmid.</title>
        <authorList>
            <person name="Ortseifen V."/>
            <person name="Winkler A."/>
            <person name="Albersmeier A."/>
            <person name="Wendler S."/>
            <person name="Puhler A."/>
            <person name="Kalinowski J."/>
            <person name="Ruckert C."/>
        </authorList>
    </citation>
    <scope>NUCLEOTIDE SEQUENCE [LARGE SCALE GENOMIC DNA]</scope>
    <source>
        <strain evidence="10">DSM 40922 / GLA O</strain>
    </source>
</reference>
<dbReference type="PANTHER" id="PTHR43856:SF1">
    <property type="entry name" value="MITOCHONDRIAL CARDIOLIPIN HYDROLASE"/>
    <property type="match status" value="1"/>
</dbReference>
<evidence type="ECO:0000313" key="9">
    <source>
        <dbReference type="EMBL" id="AIS02379.1"/>
    </source>
</evidence>
<keyword evidence="5" id="KW-0442">Lipid degradation</keyword>
<evidence type="ECO:0000256" key="7">
    <source>
        <dbReference type="SAM" id="SignalP"/>
    </source>
</evidence>
<dbReference type="Gene3D" id="3.30.870.10">
    <property type="entry name" value="Endonuclease Chain A"/>
    <property type="match status" value="2"/>
</dbReference>
<dbReference type="GO" id="GO:0004630">
    <property type="term" value="F:phospholipase D activity"/>
    <property type="evidence" value="ECO:0007669"/>
    <property type="project" value="UniProtKB-EC"/>
</dbReference>
<dbReference type="InterPro" id="IPR025202">
    <property type="entry name" value="PLD-like_dom"/>
</dbReference>
<accession>A0A089XGI8</accession>
<dbReference type="GO" id="GO:0016891">
    <property type="term" value="F:RNA endonuclease activity producing 5'-phosphomonoesters, hydrolytic mechanism"/>
    <property type="evidence" value="ECO:0007669"/>
    <property type="project" value="TreeGrafter"/>
</dbReference>
<dbReference type="eggNOG" id="COG1502">
    <property type="taxonomic scope" value="Bacteria"/>
</dbReference>
<dbReference type="KEGG" id="sgu:SGLAU_32225"/>
<feature type="domain" description="Phospholipase D-like" evidence="8">
    <location>
        <begin position="269"/>
        <end position="403"/>
    </location>
</feature>
<protein>
    <recommendedName>
        <fullName evidence="3">phospholipase D</fullName>
        <ecNumber evidence="3">3.1.4.4</ecNumber>
    </recommendedName>
</protein>
<evidence type="ECO:0000256" key="1">
    <source>
        <dbReference type="ARBA" id="ARBA00000798"/>
    </source>
</evidence>
<name>A0A089XGI8_STRGA</name>
<dbReference type="InterPro" id="IPR051406">
    <property type="entry name" value="PLD_domain"/>
</dbReference>
<feature type="chain" id="PRO_5039317685" description="phospholipase D" evidence="7">
    <location>
        <begin position="22"/>
        <end position="414"/>
    </location>
</feature>